<proteinExistence type="predicted"/>
<evidence type="ECO:0000313" key="2">
    <source>
        <dbReference type="Proteomes" id="UP001558613"/>
    </source>
</evidence>
<reference evidence="1 2" key="1">
    <citation type="submission" date="2023-09" db="EMBL/GenBank/DDBJ databases">
        <authorList>
            <person name="Wang M."/>
        </authorList>
    </citation>
    <scope>NUCLEOTIDE SEQUENCE [LARGE SCALE GENOMIC DNA]</scope>
    <source>
        <strain evidence="1">GT-2023</strain>
        <tissue evidence="1">Liver</tissue>
    </source>
</reference>
<name>A0ABR3NFQ0_9TELE</name>
<sequence>MKYRENRATDMCSWLTDTEREGCSTFVPTSAVLVVVERNSAHRDRSALAAAPSNRPRPRFPRNFLYLIWAIECRRSQTSAAYANEVD</sequence>
<gene>
    <name evidence="1" type="ORF">QQF64_035415</name>
</gene>
<evidence type="ECO:0000313" key="1">
    <source>
        <dbReference type="EMBL" id="KAL1275792.1"/>
    </source>
</evidence>
<dbReference type="EMBL" id="JAYMGO010000004">
    <property type="protein sequence ID" value="KAL1275792.1"/>
    <property type="molecule type" value="Genomic_DNA"/>
</dbReference>
<comment type="caution">
    <text evidence="1">The sequence shown here is derived from an EMBL/GenBank/DDBJ whole genome shotgun (WGS) entry which is preliminary data.</text>
</comment>
<protein>
    <submittedName>
        <fullName evidence="1">Uncharacterized protein</fullName>
    </submittedName>
</protein>
<keyword evidence="2" id="KW-1185">Reference proteome</keyword>
<dbReference type="Proteomes" id="UP001558613">
    <property type="component" value="Unassembled WGS sequence"/>
</dbReference>
<organism evidence="1 2">
    <name type="scientific">Cirrhinus molitorella</name>
    <name type="common">mud carp</name>
    <dbReference type="NCBI Taxonomy" id="172907"/>
    <lineage>
        <taxon>Eukaryota</taxon>
        <taxon>Metazoa</taxon>
        <taxon>Chordata</taxon>
        <taxon>Craniata</taxon>
        <taxon>Vertebrata</taxon>
        <taxon>Euteleostomi</taxon>
        <taxon>Actinopterygii</taxon>
        <taxon>Neopterygii</taxon>
        <taxon>Teleostei</taxon>
        <taxon>Ostariophysi</taxon>
        <taxon>Cypriniformes</taxon>
        <taxon>Cyprinidae</taxon>
        <taxon>Labeoninae</taxon>
        <taxon>Labeonini</taxon>
        <taxon>Cirrhinus</taxon>
    </lineage>
</organism>
<accession>A0ABR3NFQ0</accession>